<comment type="caution">
    <text evidence="6">The sequence shown here is derived from an EMBL/GenBank/DDBJ whole genome shotgun (WGS) entry which is preliminary data.</text>
</comment>
<dbReference type="RefSeq" id="WP_309965254.1">
    <property type="nucleotide sequence ID" value="NZ_JAVDWH010000001.1"/>
</dbReference>
<dbReference type="InterPro" id="IPR036390">
    <property type="entry name" value="WH_DNA-bd_sf"/>
</dbReference>
<feature type="domain" description="HTH lysR-type" evidence="5">
    <location>
        <begin position="1"/>
        <end position="58"/>
    </location>
</feature>
<dbReference type="InterPro" id="IPR036388">
    <property type="entry name" value="WH-like_DNA-bd_sf"/>
</dbReference>
<dbReference type="PANTHER" id="PTHR30346:SF29">
    <property type="entry name" value="LYSR SUBSTRATE-BINDING"/>
    <property type="match status" value="1"/>
</dbReference>
<evidence type="ECO:0000313" key="6">
    <source>
        <dbReference type="EMBL" id="MDR7085267.1"/>
    </source>
</evidence>
<dbReference type="InterPro" id="IPR000847">
    <property type="entry name" value="LysR_HTH_N"/>
</dbReference>
<dbReference type="SUPFAM" id="SSF46785">
    <property type="entry name" value="Winged helix' DNA-binding domain"/>
    <property type="match status" value="1"/>
</dbReference>
<dbReference type="InterPro" id="IPR005119">
    <property type="entry name" value="LysR_subst-bd"/>
</dbReference>
<dbReference type="Gene3D" id="1.10.10.10">
    <property type="entry name" value="Winged helix-like DNA-binding domain superfamily/Winged helix DNA-binding domain"/>
    <property type="match status" value="1"/>
</dbReference>
<dbReference type="CDD" id="cd00090">
    <property type="entry name" value="HTH_ARSR"/>
    <property type="match status" value="1"/>
</dbReference>
<dbReference type="PANTHER" id="PTHR30346">
    <property type="entry name" value="TRANSCRIPTIONAL DUAL REGULATOR HCAR-RELATED"/>
    <property type="match status" value="1"/>
</dbReference>
<comment type="similarity">
    <text evidence="1">Belongs to the LysR transcriptional regulatory family.</text>
</comment>
<evidence type="ECO:0000256" key="1">
    <source>
        <dbReference type="ARBA" id="ARBA00009437"/>
    </source>
</evidence>
<reference evidence="6 7" key="1">
    <citation type="submission" date="2023-07" db="EMBL/GenBank/DDBJ databases">
        <title>Sorghum-associated microbial communities from plants grown in Nebraska, USA.</title>
        <authorList>
            <person name="Schachtman D."/>
        </authorList>
    </citation>
    <scope>NUCLEOTIDE SEQUENCE [LARGE SCALE GENOMIC DNA]</scope>
    <source>
        <strain evidence="6 7">BE248</strain>
    </source>
</reference>
<evidence type="ECO:0000256" key="2">
    <source>
        <dbReference type="ARBA" id="ARBA00023015"/>
    </source>
</evidence>
<organism evidence="6 7">
    <name type="scientific">Aeromicrobium panaciterrae</name>
    <dbReference type="NCBI Taxonomy" id="363861"/>
    <lineage>
        <taxon>Bacteria</taxon>
        <taxon>Bacillati</taxon>
        <taxon>Actinomycetota</taxon>
        <taxon>Actinomycetes</taxon>
        <taxon>Propionibacteriales</taxon>
        <taxon>Nocardioidaceae</taxon>
        <taxon>Aeromicrobium</taxon>
    </lineage>
</organism>
<dbReference type="InterPro" id="IPR011991">
    <property type="entry name" value="ArsR-like_HTH"/>
</dbReference>
<sequence>MDVKRLELLRELAERGTVGAVADVTGVTPSAVSQQLKVLEKEAGVALLEPSGRGVALTAAGRALAQTATDIAVAIAKAESEWREFMEQPAGDVTLTTFASGGEMLLPGLLTRLADEPHINLVCTDLDVSKFEFADLTPDYDIVIADSPTTSASWHERGLQVIPLMSEPLDVALPEDHRLASKPSLSPKDVVSETWIGAPHDYPFDRVLSQVVASTGEPVRIAQRIADNGIVESMVAAGHGIAILPRFTTREHGNGLVTRPLVGIRAKREISALLRPDRFERPSVRFVVQALRDEARAVSDAHQAV</sequence>
<name>A0ABU1UJC2_9ACTN</name>
<dbReference type="GO" id="GO:0003677">
    <property type="term" value="F:DNA binding"/>
    <property type="evidence" value="ECO:0007669"/>
    <property type="project" value="UniProtKB-KW"/>
</dbReference>
<evidence type="ECO:0000256" key="4">
    <source>
        <dbReference type="ARBA" id="ARBA00023163"/>
    </source>
</evidence>
<dbReference type="Gene3D" id="3.40.190.10">
    <property type="entry name" value="Periplasmic binding protein-like II"/>
    <property type="match status" value="2"/>
</dbReference>
<evidence type="ECO:0000256" key="3">
    <source>
        <dbReference type="ARBA" id="ARBA00023125"/>
    </source>
</evidence>
<protein>
    <submittedName>
        <fullName evidence="6">DNA-binding transcriptional LysR family regulator</fullName>
    </submittedName>
</protein>
<dbReference type="EMBL" id="JAVDWH010000001">
    <property type="protein sequence ID" value="MDR7085267.1"/>
    <property type="molecule type" value="Genomic_DNA"/>
</dbReference>
<proteinExistence type="inferred from homology"/>
<gene>
    <name evidence="6" type="ORF">J2X11_000106</name>
</gene>
<dbReference type="Proteomes" id="UP001257739">
    <property type="component" value="Unassembled WGS sequence"/>
</dbReference>
<dbReference type="Pfam" id="PF00126">
    <property type="entry name" value="HTH_1"/>
    <property type="match status" value="1"/>
</dbReference>
<keyword evidence="7" id="KW-1185">Reference proteome</keyword>
<evidence type="ECO:0000259" key="5">
    <source>
        <dbReference type="PROSITE" id="PS50931"/>
    </source>
</evidence>
<keyword evidence="2" id="KW-0805">Transcription regulation</keyword>
<keyword evidence="3 6" id="KW-0238">DNA-binding</keyword>
<accession>A0ABU1UJC2</accession>
<evidence type="ECO:0000313" key="7">
    <source>
        <dbReference type="Proteomes" id="UP001257739"/>
    </source>
</evidence>
<dbReference type="SUPFAM" id="SSF53850">
    <property type="entry name" value="Periplasmic binding protein-like II"/>
    <property type="match status" value="1"/>
</dbReference>
<dbReference type="Pfam" id="PF03466">
    <property type="entry name" value="LysR_substrate"/>
    <property type="match status" value="1"/>
</dbReference>
<dbReference type="PROSITE" id="PS50931">
    <property type="entry name" value="HTH_LYSR"/>
    <property type="match status" value="1"/>
</dbReference>
<keyword evidence="4" id="KW-0804">Transcription</keyword>